<organism evidence="1 2">
    <name type="scientific">Latilactobacillus graminis DSM 20719</name>
    <dbReference type="NCBI Taxonomy" id="1423752"/>
    <lineage>
        <taxon>Bacteria</taxon>
        <taxon>Bacillati</taxon>
        <taxon>Bacillota</taxon>
        <taxon>Bacilli</taxon>
        <taxon>Lactobacillales</taxon>
        <taxon>Lactobacillaceae</taxon>
        <taxon>Latilactobacillus</taxon>
    </lineage>
</organism>
<accession>A0AA89I0K9</accession>
<name>A0AA89I0K9_9LACO</name>
<dbReference type="AlphaFoldDB" id="A0AA89I0K9"/>
<proteinExistence type="predicted"/>
<protein>
    <submittedName>
        <fullName evidence="1">Uncharacterized protein</fullName>
    </submittedName>
</protein>
<gene>
    <name evidence="1" type="ORF">FC90_GL000824</name>
</gene>
<dbReference type="EMBL" id="AYZB01000035">
    <property type="protein sequence ID" value="KRM22225.1"/>
    <property type="molecule type" value="Genomic_DNA"/>
</dbReference>
<dbReference type="Proteomes" id="UP000050823">
    <property type="component" value="Unassembled WGS sequence"/>
</dbReference>
<evidence type="ECO:0000313" key="1">
    <source>
        <dbReference type="EMBL" id="KRM22225.1"/>
    </source>
</evidence>
<sequence length="267" mass="30059">MRAAYCFIDLVGSRTNFTDQAQVLTLLQHLQKKLNTRFPDLLTPFMVKDGDGLLGGFQAADQAQLADLFIFCNAYLRSVAFRQFWQPLFGSADLPEFYFGVGLGTLATVKKTDYQDVNRVNGSVIVNALTAVNQAKRLMQGATLPLGYPFPTSLFKWQLVTDQSAEVANGISALLYLIYERLLNTELRKEAFALLYAQPTLKRYELAQILWEAYGVTTYQVDYTQQKARAVASSKISRLLNQMDYPLIEQTLTTIRAQLRNLVVVTA</sequence>
<reference evidence="1 2" key="1">
    <citation type="journal article" date="2015" name="Genome Announc.">
        <title>Expanding the biotechnology potential of lactobacilli through comparative genomics of 213 strains and associated genera.</title>
        <authorList>
            <person name="Sun Z."/>
            <person name="Harris H.M."/>
            <person name="McCann A."/>
            <person name="Guo C."/>
            <person name="Argimon S."/>
            <person name="Zhang W."/>
            <person name="Yang X."/>
            <person name="Jeffery I.B."/>
            <person name="Cooney J.C."/>
            <person name="Kagawa T.F."/>
            <person name="Liu W."/>
            <person name="Song Y."/>
            <person name="Salvetti E."/>
            <person name="Wrobel A."/>
            <person name="Rasinkangas P."/>
            <person name="Parkhill J."/>
            <person name="Rea M.C."/>
            <person name="O'Sullivan O."/>
            <person name="Ritari J."/>
            <person name="Douillard F.P."/>
            <person name="Paul Ross R."/>
            <person name="Yang R."/>
            <person name="Briner A.E."/>
            <person name="Felis G.E."/>
            <person name="de Vos W.M."/>
            <person name="Barrangou R."/>
            <person name="Klaenhammer T.R."/>
            <person name="Caufield P.W."/>
            <person name="Cui Y."/>
            <person name="Zhang H."/>
            <person name="O'Toole P.W."/>
        </authorList>
    </citation>
    <scope>NUCLEOTIDE SEQUENCE [LARGE SCALE GENOMIC DNA]</scope>
    <source>
        <strain evidence="1 2">DSM 20719</strain>
    </source>
</reference>
<dbReference type="RefSeq" id="WP_057908217.1">
    <property type="nucleotide sequence ID" value="NZ_AYZB01000035.1"/>
</dbReference>
<evidence type="ECO:0000313" key="2">
    <source>
        <dbReference type="Proteomes" id="UP000050823"/>
    </source>
</evidence>
<comment type="caution">
    <text evidence="1">The sequence shown here is derived from an EMBL/GenBank/DDBJ whole genome shotgun (WGS) entry which is preliminary data.</text>
</comment>